<organism evidence="1 2">
    <name type="scientific">Moraxella bovis</name>
    <dbReference type="NCBI Taxonomy" id="476"/>
    <lineage>
        <taxon>Bacteria</taxon>
        <taxon>Pseudomonadati</taxon>
        <taxon>Pseudomonadota</taxon>
        <taxon>Gammaproteobacteria</taxon>
        <taxon>Moraxellales</taxon>
        <taxon>Moraxellaceae</taxon>
        <taxon>Moraxella</taxon>
    </lineage>
</organism>
<proteinExistence type="predicted"/>
<dbReference type="Proteomes" id="UP000254133">
    <property type="component" value="Unassembled WGS sequence"/>
</dbReference>
<gene>
    <name evidence="1" type="ORF">NCTC9426_02813</name>
</gene>
<protein>
    <submittedName>
        <fullName evidence="1">Uncharacterized protein</fullName>
    </submittedName>
</protein>
<accession>A0A378Q4H4</accession>
<reference evidence="1 2" key="1">
    <citation type="submission" date="2018-06" db="EMBL/GenBank/DDBJ databases">
        <authorList>
            <consortium name="Pathogen Informatics"/>
            <person name="Doyle S."/>
        </authorList>
    </citation>
    <scope>NUCLEOTIDE SEQUENCE [LARGE SCALE GENOMIC DNA]</scope>
    <source>
        <strain evidence="1 2">NCTC9426</strain>
    </source>
</reference>
<name>A0A378Q4H4_MORBO</name>
<dbReference type="AlphaFoldDB" id="A0A378Q4H4"/>
<dbReference type="EMBL" id="UGPZ01000003">
    <property type="protein sequence ID" value="STY94077.1"/>
    <property type="molecule type" value="Genomic_DNA"/>
</dbReference>
<evidence type="ECO:0000313" key="1">
    <source>
        <dbReference type="EMBL" id="STY94077.1"/>
    </source>
</evidence>
<sequence length="124" mass="14533">MKNKLRKIVIDDDVYLYKVTRNARFDYMQICVFLNGYKVTPLIINFYHQWDVTGFLLSNGISLFNHFTNTNQMVNLNEPKYIRQFILLGKQNGWTGKNKIPIQDGAIYLNTLGFDVSFMNTIPK</sequence>
<evidence type="ECO:0000313" key="2">
    <source>
        <dbReference type="Proteomes" id="UP000254133"/>
    </source>
</evidence>
<dbReference type="RefSeq" id="WP_115370148.1">
    <property type="nucleotide sequence ID" value="NZ_UGPZ01000003.1"/>
</dbReference>